<keyword evidence="3" id="KW-1185">Reference proteome</keyword>
<sequence length="107" mass="11394">MRIAPSERSGQVVPGKECVIRLIGSLVMEQEQPREVSGAAGGQKPARTPHPAEAWTALSHLLTGILLFGGIGWGVDELFDLRGFTVAGLLAGAAASMYLIYVRYVKS</sequence>
<dbReference type="Proteomes" id="UP000198967">
    <property type="component" value="Unassembled WGS sequence"/>
</dbReference>
<evidence type="ECO:0000313" key="2">
    <source>
        <dbReference type="EMBL" id="SDF70055.1"/>
    </source>
</evidence>
<dbReference type="Pfam" id="PF09527">
    <property type="entry name" value="ATPase_gene1"/>
    <property type="match status" value="1"/>
</dbReference>
<gene>
    <name evidence="2" type="ORF">SAMN05216377_106158</name>
</gene>
<keyword evidence="1" id="KW-0472">Membrane</keyword>
<protein>
    <submittedName>
        <fullName evidence="2">Putative F0F1-ATPase subunit Ca2+/Mg2+ transporter</fullName>
    </submittedName>
</protein>
<keyword evidence="1" id="KW-1133">Transmembrane helix</keyword>
<keyword evidence="1" id="KW-0812">Transmembrane</keyword>
<name>A0A1G7N7L2_PSEOR</name>
<dbReference type="STRING" id="366584.SAMN05216377_106158"/>
<organism evidence="2 3">
    <name type="scientific">Pseudonocardia oroxyli</name>
    <dbReference type="NCBI Taxonomy" id="366584"/>
    <lineage>
        <taxon>Bacteria</taxon>
        <taxon>Bacillati</taxon>
        <taxon>Actinomycetota</taxon>
        <taxon>Actinomycetes</taxon>
        <taxon>Pseudonocardiales</taxon>
        <taxon>Pseudonocardiaceae</taxon>
        <taxon>Pseudonocardia</taxon>
    </lineage>
</organism>
<feature type="transmembrane region" description="Helical" evidence="1">
    <location>
        <begin position="54"/>
        <end position="75"/>
    </location>
</feature>
<reference evidence="2 3" key="1">
    <citation type="submission" date="2016-10" db="EMBL/GenBank/DDBJ databases">
        <authorList>
            <person name="de Groot N.N."/>
        </authorList>
    </citation>
    <scope>NUCLEOTIDE SEQUENCE [LARGE SCALE GENOMIC DNA]</scope>
    <source>
        <strain evidence="2 3">CGMCC 4.3143</strain>
    </source>
</reference>
<dbReference type="InterPro" id="IPR032820">
    <property type="entry name" value="ATPase_put"/>
</dbReference>
<dbReference type="AlphaFoldDB" id="A0A1G7N7L2"/>
<accession>A0A1G7N7L2</accession>
<dbReference type="EMBL" id="FNBE01000006">
    <property type="protein sequence ID" value="SDF70055.1"/>
    <property type="molecule type" value="Genomic_DNA"/>
</dbReference>
<evidence type="ECO:0000256" key="1">
    <source>
        <dbReference type="SAM" id="Phobius"/>
    </source>
</evidence>
<proteinExistence type="predicted"/>
<feature type="transmembrane region" description="Helical" evidence="1">
    <location>
        <begin position="81"/>
        <end position="101"/>
    </location>
</feature>
<evidence type="ECO:0000313" key="3">
    <source>
        <dbReference type="Proteomes" id="UP000198967"/>
    </source>
</evidence>